<evidence type="ECO:0000313" key="3">
    <source>
        <dbReference type="Proteomes" id="UP000256690"/>
    </source>
</evidence>
<accession>A0A3D8SX81</accession>
<dbReference type="InterPro" id="IPR053029">
    <property type="entry name" value="RNA_pol_I-specific_init_factor"/>
</dbReference>
<sequence length="473" mass="53329">MAFVPSASAFSLPLRPWQQNRSLRVTRYEPKKRKISEDAQDTQTEGDEGETTDAVSDLGRSVVLSPDEAHQYRVAGLSVNEELPDTKYFPHAPVKEKVPEDKEKASKDKKKDSKVKRKDGEVEDTNGGVNNRRSIPKQLSELSPPIYAPQSAAQQGNLRLHHLAVLTSVLHRCLLEGDYIRAGRAWGLIIREQFGGTPIDVRTDDRWGIGAEILLRKDRQISDERLENRKTDNGSHDGSPRLLFTRKGFEDAKGYYEILITQYPFQKTAPELISALHFYPAMFGLWIYVAQEESTNARRELEERDPTSWDEDETGSGSGSGNDGQADWKKYQKLAADIREKEKGEAKKIAEAMDAILTSPPYSDSPGLLELRGMVCRWFADLVISSLPGTNDTYEHDENYASDDGGGDIFMSQSGGLEARQERRRAIEIRQMEIQRSEEFMEKAKERKQGISSKFKTMDLDPDSSPRGQDPDS</sequence>
<dbReference type="InterPro" id="IPR007224">
    <property type="entry name" value="TIF_Rrn11"/>
</dbReference>
<feature type="compositionally biased region" description="Acidic residues" evidence="1">
    <location>
        <begin position="38"/>
        <end position="51"/>
    </location>
</feature>
<feature type="compositionally biased region" description="Basic and acidic residues" evidence="1">
    <location>
        <begin position="438"/>
        <end position="449"/>
    </location>
</feature>
<dbReference type="AlphaFoldDB" id="A0A3D8SX81"/>
<feature type="compositionally biased region" description="Basic and acidic residues" evidence="1">
    <location>
        <begin position="297"/>
        <end position="307"/>
    </location>
</feature>
<dbReference type="STRING" id="1810919.A0A3D8SX81"/>
<dbReference type="Proteomes" id="UP000256690">
    <property type="component" value="Unassembled WGS sequence"/>
</dbReference>
<feature type="region of interest" description="Disordered" evidence="1">
    <location>
        <begin position="86"/>
        <end position="135"/>
    </location>
</feature>
<dbReference type="GO" id="GO:0017025">
    <property type="term" value="F:TBP-class protein binding"/>
    <property type="evidence" value="ECO:0007669"/>
    <property type="project" value="TreeGrafter"/>
</dbReference>
<feature type="region of interest" description="Disordered" evidence="1">
    <location>
        <begin position="28"/>
        <end position="67"/>
    </location>
</feature>
<dbReference type="PANTHER" id="PTHR28244:SF1">
    <property type="entry name" value="RNA POLYMERASE I-SPECIFIC TRANSCRIPTION INITIATION FACTOR RRN11"/>
    <property type="match status" value="1"/>
</dbReference>
<organism evidence="2 3">
    <name type="scientific">Aspergillus mulundensis</name>
    <dbReference type="NCBI Taxonomy" id="1810919"/>
    <lineage>
        <taxon>Eukaryota</taxon>
        <taxon>Fungi</taxon>
        <taxon>Dikarya</taxon>
        <taxon>Ascomycota</taxon>
        <taxon>Pezizomycotina</taxon>
        <taxon>Eurotiomycetes</taxon>
        <taxon>Eurotiomycetidae</taxon>
        <taxon>Eurotiales</taxon>
        <taxon>Aspergillaceae</taxon>
        <taxon>Aspergillus</taxon>
        <taxon>Aspergillus subgen. Nidulantes</taxon>
    </lineage>
</organism>
<dbReference type="PANTHER" id="PTHR28244">
    <property type="entry name" value="RNA POLYMERASE I-SPECIFIC TRANSCRIPTION INITIATION FACTOR RRN11"/>
    <property type="match status" value="1"/>
</dbReference>
<dbReference type="Pfam" id="PF04090">
    <property type="entry name" value="Rrn11"/>
    <property type="match status" value="1"/>
</dbReference>
<name>A0A3D8SX81_9EURO</name>
<feature type="region of interest" description="Disordered" evidence="1">
    <location>
        <begin position="297"/>
        <end position="326"/>
    </location>
</feature>
<evidence type="ECO:0008006" key="4">
    <source>
        <dbReference type="Google" id="ProtNLM"/>
    </source>
</evidence>
<dbReference type="OrthoDB" id="2159786at2759"/>
<evidence type="ECO:0000256" key="1">
    <source>
        <dbReference type="SAM" id="MobiDB-lite"/>
    </source>
</evidence>
<keyword evidence="3" id="KW-1185">Reference proteome</keyword>
<protein>
    <recommendedName>
        <fullName evidence="4">Transcription initiation factor Rrn11</fullName>
    </recommendedName>
</protein>
<dbReference type="RefSeq" id="XP_026607725.1">
    <property type="nucleotide sequence ID" value="XM_026744562.1"/>
</dbReference>
<dbReference type="EMBL" id="PVWQ01000002">
    <property type="protein sequence ID" value="RDW90771.1"/>
    <property type="molecule type" value="Genomic_DNA"/>
</dbReference>
<dbReference type="GeneID" id="38112916"/>
<dbReference type="GO" id="GO:0042790">
    <property type="term" value="P:nucleolar large rRNA transcription by RNA polymerase I"/>
    <property type="evidence" value="ECO:0007669"/>
    <property type="project" value="TreeGrafter"/>
</dbReference>
<feature type="compositionally biased region" description="Basic and acidic residues" evidence="1">
    <location>
        <begin position="93"/>
        <end position="111"/>
    </location>
</feature>
<evidence type="ECO:0000313" key="2">
    <source>
        <dbReference type="EMBL" id="RDW90771.1"/>
    </source>
</evidence>
<dbReference type="GO" id="GO:0070860">
    <property type="term" value="C:RNA polymerase I core factor complex"/>
    <property type="evidence" value="ECO:0007669"/>
    <property type="project" value="TreeGrafter"/>
</dbReference>
<dbReference type="GO" id="GO:0001181">
    <property type="term" value="F:RNA polymerase I general transcription initiation factor activity"/>
    <property type="evidence" value="ECO:0007669"/>
    <property type="project" value="InterPro"/>
</dbReference>
<comment type="caution">
    <text evidence="2">The sequence shown here is derived from an EMBL/GenBank/DDBJ whole genome shotgun (WGS) entry which is preliminary data.</text>
</comment>
<feature type="region of interest" description="Disordered" evidence="1">
    <location>
        <begin position="438"/>
        <end position="473"/>
    </location>
</feature>
<reference evidence="2 3" key="1">
    <citation type="journal article" date="2018" name="IMA Fungus">
        <title>IMA Genome-F 9: Draft genome sequence of Annulohypoxylon stygium, Aspergillus mulundensis, Berkeleyomyces basicola (syn. Thielaviopsis basicola), Ceratocystis smalleyi, two Cercospora beticola strains, Coleophoma cylindrospora, Fusarium fracticaudum, Phialophora cf. hyalina, and Morchella septimelata.</title>
        <authorList>
            <person name="Wingfield B.D."/>
            <person name="Bills G.F."/>
            <person name="Dong Y."/>
            <person name="Huang W."/>
            <person name="Nel W.J."/>
            <person name="Swalarsk-Parry B.S."/>
            <person name="Vaghefi N."/>
            <person name="Wilken P.M."/>
            <person name="An Z."/>
            <person name="de Beer Z.W."/>
            <person name="De Vos L."/>
            <person name="Chen L."/>
            <person name="Duong T.A."/>
            <person name="Gao Y."/>
            <person name="Hammerbacher A."/>
            <person name="Kikkert J.R."/>
            <person name="Li Y."/>
            <person name="Li H."/>
            <person name="Li K."/>
            <person name="Li Q."/>
            <person name="Liu X."/>
            <person name="Ma X."/>
            <person name="Naidoo K."/>
            <person name="Pethybridge S.J."/>
            <person name="Sun J."/>
            <person name="Steenkamp E.T."/>
            <person name="van der Nest M.A."/>
            <person name="van Wyk S."/>
            <person name="Wingfield M.J."/>
            <person name="Xiong C."/>
            <person name="Yue Q."/>
            <person name="Zhang X."/>
        </authorList>
    </citation>
    <scope>NUCLEOTIDE SEQUENCE [LARGE SCALE GENOMIC DNA]</scope>
    <source>
        <strain evidence="2 3">DSM 5745</strain>
    </source>
</reference>
<gene>
    <name evidence="2" type="ORF">DSM5745_02546</name>
</gene>
<dbReference type="GO" id="GO:0001164">
    <property type="term" value="F:RNA polymerase I core promoter sequence-specific DNA binding"/>
    <property type="evidence" value="ECO:0007669"/>
    <property type="project" value="InterPro"/>
</dbReference>
<proteinExistence type="predicted"/>